<sequence>MSNEPLSEVMRIRLTSGQHRRLSEAAALSGLNLSDYVRRRLTAADTLAEELDALRQAVFMCRISNCVS</sequence>
<dbReference type="RefSeq" id="WP_119443126.1">
    <property type="nucleotide sequence ID" value="NZ_CP170494.1"/>
</dbReference>
<dbReference type="InterPro" id="IPR053842">
    <property type="entry name" value="NikA-like"/>
</dbReference>
<evidence type="ECO:0000313" key="1">
    <source>
        <dbReference type="EMBL" id="RII81680.1"/>
    </source>
</evidence>
<evidence type="ECO:0008006" key="3">
    <source>
        <dbReference type="Google" id="ProtNLM"/>
    </source>
</evidence>
<proteinExistence type="predicted"/>
<dbReference type="EMBL" id="NQOU01000011">
    <property type="protein sequence ID" value="RII81680.1"/>
    <property type="molecule type" value="Genomic_DNA"/>
</dbReference>
<dbReference type="Proteomes" id="UP000266483">
    <property type="component" value="Unassembled WGS sequence"/>
</dbReference>
<protein>
    <recommendedName>
        <fullName evidence="3">Toxin-antitoxin system HicB family antitoxin</fullName>
    </recommendedName>
</protein>
<gene>
    <name evidence="1" type="ORF">CJO09_15195</name>
</gene>
<comment type="caution">
    <text evidence="1">The sequence shown here is derived from an EMBL/GenBank/DDBJ whole genome shotgun (WGS) entry which is preliminary data.</text>
</comment>
<evidence type="ECO:0000313" key="2">
    <source>
        <dbReference type="Proteomes" id="UP000266483"/>
    </source>
</evidence>
<dbReference type="Pfam" id="PF21983">
    <property type="entry name" value="NikA-like"/>
    <property type="match status" value="1"/>
</dbReference>
<keyword evidence="2" id="KW-1185">Reference proteome</keyword>
<reference evidence="1 2" key="1">
    <citation type="submission" date="2017-08" db="EMBL/GenBank/DDBJ databases">
        <title>Pusillimonas indicus sp. nov., a member of the family Alcaligenaceae isolated from surface seawater.</title>
        <authorList>
            <person name="Li J."/>
        </authorList>
    </citation>
    <scope>NUCLEOTIDE SEQUENCE [LARGE SCALE GENOMIC DNA]</scope>
    <source>
        <strain evidence="1 2">17-4A</strain>
    </source>
</reference>
<organism evidence="1 2">
    <name type="scientific">Neopusillimonas maritima</name>
    <dbReference type="NCBI Taxonomy" id="2026239"/>
    <lineage>
        <taxon>Bacteria</taxon>
        <taxon>Pseudomonadati</taxon>
        <taxon>Pseudomonadota</taxon>
        <taxon>Betaproteobacteria</taxon>
        <taxon>Burkholderiales</taxon>
        <taxon>Alcaligenaceae</taxon>
        <taxon>Neopusillimonas</taxon>
    </lineage>
</organism>
<name>A0ABX9MS19_9BURK</name>
<accession>A0ABX9MS19</accession>